<keyword evidence="2" id="KW-0597">Phosphoprotein</keyword>
<dbReference type="PROSITE" id="PS50075">
    <property type="entry name" value="CARRIER"/>
    <property type="match status" value="1"/>
</dbReference>
<reference evidence="4 5" key="1">
    <citation type="journal article" date="2018" name="Mol. Biol. Evol.">
        <title>Broad Genomic Sampling Reveals a Smut Pathogenic Ancestry of the Fungal Clade Ustilaginomycotina.</title>
        <authorList>
            <person name="Kijpornyongpan T."/>
            <person name="Mondo S.J."/>
            <person name="Barry K."/>
            <person name="Sandor L."/>
            <person name="Lee J."/>
            <person name="Lipzen A."/>
            <person name="Pangilinan J."/>
            <person name="LaButti K."/>
            <person name="Hainaut M."/>
            <person name="Henrissat B."/>
            <person name="Grigoriev I.V."/>
            <person name="Spatafora J.W."/>
            <person name="Aime M.C."/>
        </authorList>
    </citation>
    <scope>NUCLEOTIDE SEQUENCE [LARGE SCALE GENOMIC DNA]</scope>
    <source>
        <strain evidence="4 5">MCA 3645</strain>
    </source>
</reference>
<dbReference type="AlphaFoldDB" id="A0A317XPG9"/>
<dbReference type="SUPFAM" id="SSF51735">
    <property type="entry name" value="NAD(P)-binding Rossmann-fold domains"/>
    <property type="match status" value="1"/>
</dbReference>
<organism evidence="4 5">
    <name type="scientific">Testicularia cyperi</name>
    <dbReference type="NCBI Taxonomy" id="1882483"/>
    <lineage>
        <taxon>Eukaryota</taxon>
        <taxon>Fungi</taxon>
        <taxon>Dikarya</taxon>
        <taxon>Basidiomycota</taxon>
        <taxon>Ustilaginomycotina</taxon>
        <taxon>Ustilaginomycetes</taxon>
        <taxon>Ustilaginales</taxon>
        <taxon>Anthracoideaceae</taxon>
        <taxon>Testicularia</taxon>
    </lineage>
</organism>
<dbReference type="OrthoDB" id="429813at2759"/>
<dbReference type="GO" id="GO:0031177">
    <property type="term" value="F:phosphopantetheine binding"/>
    <property type="evidence" value="ECO:0007669"/>
    <property type="project" value="InterPro"/>
</dbReference>
<dbReference type="InterPro" id="IPR009081">
    <property type="entry name" value="PP-bd_ACP"/>
</dbReference>
<proteinExistence type="predicted"/>
<dbReference type="PANTHER" id="PTHR43439:SF2">
    <property type="entry name" value="ENZYME, PUTATIVE (JCVI)-RELATED"/>
    <property type="match status" value="1"/>
</dbReference>
<dbReference type="PANTHER" id="PTHR43439">
    <property type="entry name" value="PHENYLACETATE-COENZYME A LIGASE"/>
    <property type="match status" value="1"/>
</dbReference>
<dbReference type="InterPro" id="IPR036291">
    <property type="entry name" value="NAD(P)-bd_dom_sf"/>
</dbReference>
<evidence type="ECO:0000259" key="3">
    <source>
        <dbReference type="PROSITE" id="PS50075"/>
    </source>
</evidence>
<evidence type="ECO:0000313" key="5">
    <source>
        <dbReference type="Proteomes" id="UP000246740"/>
    </source>
</evidence>
<accession>A0A317XPG9</accession>
<dbReference type="InterPro" id="IPR042099">
    <property type="entry name" value="ANL_N_sf"/>
</dbReference>
<dbReference type="SUPFAM" id="SSF47336">
    <property type="entry name" value="ACP-like"/>
    <property type="match status" value="1"/>
</dbReference>
<evidence type="ECO:0000256" key="2">
    <source>
        <dbReference type="ARBA" id="ARBA00022553"/>
    </source>
</evidence>
<dbReference type="SMART" id="SM00823">
    <property type="entry name" value="PKS_PP"/>
    <property type="match status" value="1"/>
</dbReference>
<dbReference type="InParanoid" id="A0A317XPG9"/>
<dbReference type="Gene3D" id="1.10.1200.10">
    <property type="entry name" value="ACP-like"/>
    <property type="match status" value="1"/>
</dbReference>
<feature type="domain" description="Carrier" evidence="3">
    <location>
        <begin position="637"/>
        <end position="714"/>
    </location>
</feature>
<evidence type="ECO:0000313" key="4">
    <source>
        <dbReference type="EMBL" id="PWY99767.1"/>
    </source>
</evidence>
<dbReference type="Pfam" id="PF00501">
    <property type="entry name" value="AMP-binding"/>
    <property type="match status" value="1"/>
</dbReference>
<dbReference type="Pfam" id="PF23562">
    <property type="entry name" value="AMP-binding_C_3"/>
    <property type="match status" value="1"/>
</dbReference>
<dbReference type="Gene3D" id="3.40.50.12780">
    <property type="entry name" value="N-terminal domain of ligase-like"/>
    <property type="match status" value="1"/>
</dbReference>
<keyword evidence="5" id="KW-1185">Reference proteome</keyword>
<protein>
    <submittedName>
        <fullName evidence="4">Acetyl-CoA synthetase-like protein</fullName>
    </submittedName>
</protein>
<dbReference type="EMBL" id="KZ819194">
    <property type="protein sequence ID" value="PWY99767.1"/>
    <property type="molecule type" value="Genomic_DNA"/>
</dbReference>
<dbReference type="InterPro" id="IPR013120">
    <property type="entry name" value="FAR_NAD-bd"/>
</dbReference>
<name>A0A317XPG9_9BASI</name>
<dbReference type="InterPro" id="IPR036736">
    <property type="entry name" value="ACP-like_sf"/>
</dbReference>
<gene>
    <name evidence="4" type="ORF">BCV70DRAFT_200678</name>
</gene>
<dbReference type="InterPro" id="IPR051414">
    <property type="entry name" value="Adenylate-forming_Reductase"/>
</dbReference>
<dbReference type="STRING" id="1882483.A0A317XPG9"/>
<dbReference type="Pfam" id="PF07993">
    <property type="entry name" value="NAD_binding_4"/>
    <property type="match status" value="1"/>
</dbReference>
<dbReference type="Gene3D" id="3.40.50.720">
    <property type="entry name" value="NAD(P)-binding Rossmann-like Domain"/>
    <property type="match status" value="1"/>
</dbReference>
<keyword evidence="1" id="KW-0596">Phosphopantetheine</keyword>
<sequence length="1185" mass="127570">MLPDQLSEERPPYLTLTITQALSLPDPPHPEPRQHADVNSMLDFRATHSPDLLAVGFTSLSKSSSEWNCTTLTYAQIRKLALTLADKLRQNLPALPPNPNSPNATPLVAVLSPSGVDLFGHIVALWRLGFGVLCIAPNTPPESIANLLRLTSTPVVLAHTSQRSAAEQGVSHAASGDQAIEATVVTTLENVCQYLDAPQGGLDQKQSDQNPKSAATAEDVLVTMHTSGSSGLPKPIYQLHRFWTNTLVPAAGTTLSAFTTTPLFHGGMSDMLRSFQAGSSIFFHPAADPGALSSAAICSAVQCCSLRQSVSYFLSVPYILDLLYEDPSQRGRDMLRSMELVSTGGAPLPQQLGDAMVADRIKLVSRLGSSECGFLMSSWRDFGRDAEWSYLRIPDHLGQRLLRFETDAQDSETAGASQQASGPVELVVSSEWPTKLVANRPDGSYATSDLYAPHPSKPNTWKYESRSDDTLVLVSGKKVSAPVAETLLKRDPSVAEAIVFGANRAILGALVFVSPQASVFGQQEGENAEEMAWNKTTKIKILKSLKPILDEINQKSPPQAQLAVEMIYLLPPSEVARIPRASKGSLQRGRAYQQYAKIIDGVYADFEEGRSLSLPDSDNRSATNGIEKADADGKLDLSAQELVGWMIDTVEKINGTRVSSDADLFVAGVDSIQAARVRAAIHQRIQLGGQILAKNVVYDYPTPTLLARHVANVRSNKGDGQGQGGGEDREQAELQLMSELVRKYSDFASVSSGIGQGHDGLSANEANGQAEVQGRGTLYILTGATGGLGAQILAQIVLSAGLDDGLWLLVRASDDAEARRRVMSSLSEKRLLESCELRAALEGMGARVRYLSSDLSRADCGLTAQPNQPATADAYARVVTIHAAWAVNFVLTLASFTAQIEGLQNLIHLHESLAATAVAPTSSNNGTMSPVSAFGFCSSTASVLGSEPGPSGRYEEVIPAQPESAGALGYARSKWVGEHLVAAAASASASAFRSHSRYTVLRIGQLCSDTTHGVWSTSEAWPILISISTRLGNLPRIQEPLDWLAIDVAARAVLDILGSSATAIEHSKTKRDKQQVEVYNIANCQSCVTWDHLAAWLSKELDVSPIEPSAWLDELQEKELDDRGLLALWTKNFASSSQDSNAQPSRPVFTTSNTERASARFQEWPGVDKGLMHKTIQHWKQTGFL</sequence>
<dbReference type="Pfam" id="PF00550">
    <property type="entry name" value="PP-binding"/>
    <property type="match status" value="1"/>
</dbReference>
<dbReference type="Proteomes" id="UP000246740">
    <property type="component" value="Unassembled WGS sequence"/>
</dbReference>
<evidence type="ECO:0000256" key="1">
    <source>
        <dbReference type="ARBA" id="ARBA00022450"/>
    </source>
</evidence>
<dbReference type="InterPro" id="IPR020806">
    <property type="entry name" value="PKS_PP-bd"/>
</dbReference>
<dbReference type="SUPFAM" id="SSF56801">
    <property type="entry name" value="Acetyl-CoA synthetase-like"/>
    <property type="match status" value="1"/>
</dbReference>
<dbReference type="InterPro" id="IPR000873">
    <property type="entry name" value="AMP-dep_synth/lig_dom"/>
</dbReference>